<keyword evidence="2" id="KW-1185">Reference proteome</keyword>
<reference evidence="1 2" key="1">
    <citation type="submission" date="2023-05" db="EMBL/GenBank/DDBJ databases">
        <title>Pseudoalteromonas ardens sp. nov., Pseudoalteromonas obscura sp. nov., and Pseudoalteromonas umbrosa sp. nov., isolated from the coral Montipora capitata.</title>
        <authorList>
            <person name="Thomas E.M."/>
            <person name="Smith E.M."/>
            <person name="Papke E."/>
            <person name="Shlafstein M.D."/>
            <person name="Oline D.K."/>
            <person name="Videau P."/>
            <person name="Saw J.H."/>
            <person name="Strangman W.K."/>
            <person name="Ushijima B."/>
        </authorList>
    </citation>
    <scope>NUCLEOTIDE SEQUENCE [LARGE SCALE GENOMIC DNA]</scope>
    <source>
        <strain evidence="1 2">P94</strain>
    </source>
</reference>
<sequence length="74" mass="8490">MSQVKYCENDDLIHDYKNVESSGEIVFRIEDIATLNLLNMAPISGIWYEQFDDKKQADQANAPIQTEMPNPQSK</sequence>
<evidence type="ECO:0000313" key="2">
    <source>
        <dbReference type="Proteomes" id="UP001231915"/>
    </source>
</evidence>
<protein>
    <submittedName>
        <fullName evidence="1">Uncharacterized protein</fullName>
    </submittedName>
</protein>
<organism evidence="1 2">
    <name type="scientific">Pseudoalteromonas obscura</name>
    <dbReference type="NCBI Taxonomy" id="3048491"/>
    <lineage>
        <taxon>Bacteria</taxon>
        <taxon>Pseudomonadati</taxon>
        <taxon>Pseudomonadota</taxon>
        <taxon>Gammaproteobacteria</taxon>
        <taxon>Alteromonadales</taxon>
        <taxon>Pseudoalteromonadaceae</taxon>
        <taxon>Pseudoalteromonas</taxon>
    </lineage>
</organism>
<proteinExistence type="predicted"/>
<dbReference type="Proteomes" id="UP001231915">
    <property type="component" value="Unassembled WGS sequence"/>
</dbReference>
<gene>
    <name evidence="1" type="ORF">QNM18_02575</name>
</gene>
<comment type="caution">
    <text evidence="1">The sequence shown here is derived from an EMBL/GenBank/DDBJ whole genome shotgun (WGS) entry which is preliminary data.</text>
</comment>
<dbReference type="EMBL" id="JASJUT010000001">
    <property type="protein sequence ID" value="MDK2593951.1"/>
    <property type="molecule type" value="Genomic_DNA"/>
</dbReference>
<evidence type="ECO:0000313" key="1">
    <source>
        <dbReference type="EMBL" id="MDK2593951.1"/>
    </source>
</evidence>
<name>A0ABT7EF85_9GAMM</name>
<accession>A0ABT7EF85</accession>
<dbReference type="RefSeq" id="WP_284136226.1">
    <property type="nucleotide sequence ID" value="NZ_JASJUT010000001.1"/>
</dbReference>